<dbReference type="InParanoid" id="A0A1J7J0A0"/>
<dbReference type="EMBL" id="KV875107">
    <property type="protein sequence ID" value="OIW23296.1"/>
    <property type="molecule type" value="Genomic_DNA"/>
</dbReference>
<evidence type="ECO:0000256" key="1">
    <source>
        <dbReference type="SAM" id="MobiDB-lite"/>
    </source>
</evidence>
<organism evidence="2 3">
    <name type="scientific">Coniochaeta ligniaria NRRL 30616</name>
    <dbReference type="NCBI Taxonomy" id="1408157"/>
    <lineage>
        <taxon>Eukaryota</taxon>
        <taxon>Fungi</taxon>
        <taxon>Dikarya</taxon>
        <taxon>Ascomycota</taxon>
        <taxon>Pezizomycotina</taxon>
        <taxon>Sordariomycetes</taxon>
        <taxon>Sordariomycetidae</taxon>
        <taxon>Coniochaetales</taxon>
        <taxon>Coniochaetaceae</taxon>
        <taxon>Coniochaeta</taxon>
    </lineage>
</organism>
<feature type="region of interest" description="Disordered" evidence="1">
    <location>
        <begin position="73"/>
        <end position="92"/>
    </location>
</feature>
<evidence type="ECO:0000313" key="3">
    <source>
        <dbReference type="Proteomes" id="UP000182658"/>
    </source>
</evidence>
<name>A0A1J7J0A0_9PEZI</name>
<sequence length="225" mass="24854">MKGDGLRKQSLCVMDALAALDLWQTRSLSRGVEQERRYLIMMKHPNSTLGTTDRAAAPSQPAVLLSICAPQRSLNTDNPQRSRSHPAADTHASTVQVALRRTQQPRQTQLTMASTQTPTTAKHSGWCHRHSSSVATGTSAANTKGIIRARLSGGYQGVFVQGDANDEEIGMLGRLARRDGQPFVLIHQVADFQSTRGICQLVNYTFYHDCSTWTLRFTQFQSIGR</sequence>
<feature type="region of interest" description="Disordered" evidence="1">
    <location>
        <begin position="101"/>
        <end position="132"/>
    </location>
</feature>
<gene>
    <name evidence="2" type="ORF">CONLIGDRAFT_686734</name>
</gene>
<reference evidence="2 3" key="1">
    <citation type="submission" date="2016-10" db="EMBL/GenBank/DDBJ databases">
        <title>Draft genome sequence of Coniochaeta ligniaria NRRL30616, a lignocellulolytic fungus for bioabatement of inhibitors in plant biomass hydrolysates.</title>
        <authorList>
            <consortium name="DOE Joint Genome Institute"/>
            <person name="Jimenez D.J."/>
            <person name="Hector R.E."/>
            <person name="Riley R."/>
            <person name="Sun H."/>
            <person name="Grigoriev I.V."/>
            <person name="Van Elsas J.D."/>
            <person name="Nichols N.N."/>
        </authorList>
    </citation>
    <scope>NUCLEOTIDE SEQUENCE [LARGE SCALE GENOMIC DNA]</scope>
    <source>
        <strain evidence="2 3">NRRL 30616</strain>
    </source>
</reference>
<feature type="compositionally biased region" description="Polar residues" evidence="1">
    <location>
        <begin position="112"/>
        <end position="122"/>
    </location>
</feature>
<accession>A0A1J7J0A0</accession>
<proteinExistence type="predicted"/>
<dbReference type="AlphaFoldDB" id="A0A1J7J0A0"/>
<dbReference type="Proteomes" id="UP000182658">
    <property type="component" value="Unassembled WGS sequence"/>
</dbReference>
<keyword evidence="3" id="KW-1185">Reference proteome</keyword>
<feature type="compositionally biased region" description="Low complexity" evidence="1">
    <location>
        <begin position="101"/>
        <end position="111"/>
    </location>
</feature>
<evidence type="ECO:0000313" key="2">
    <source>
        <dbReference type="EMBL" id="OIW23296.1"/>
    </source>
</evidence>
<protein>
    <submittedName>
        <fullName evidence="2">Uncharacterized protein</fullName>
    </submittedName>
</protein>